<comment type="pathway">
    <text evidence="7">Carbohydrate biosynthesis; dTDP-L-rhamnose biosynthesis.</text>
</comment>
<evidence type="ECO:0000256" key="1">
    <source>
        <dbReference type="ARBA" id="ARBA00001298"/>
    </source>
</evidence>
<dbReference type="InterPro" id="IPR000888">
    <property type="entry name" value="RmlC-like"/>
</dbReference>
<feature type="active site" description="Proton donor" evidence="5">
    <location>
        <position position="135"/>
    </location>
</feature>
<dbReference type="PANTHER" id="PTHR21047">
    <property type="entry name" value="DTDP-6-DEOXY-D-GLUCOSE-3,5 EPIMERASE"/>
    <property type="match status" value="1"/>
</dbReference>
<evidence type="ECO:0000256" key="6">
    <source>
        <dbReference type="PIRSR" id="PIRSR600888-3"/>
    </source>
</evidence>
<evidence type="ECO:0000256" key="3">
    <source>
        <dbReference type="ARBA" id="ARBA00012098"/>
    </source>
</evidence>
<dbReference type="CDD" id="cd00438">
    <property type="entry name" value="cupin_RmlC"/>
    <property type="match status" value="1"/>
</dbReference>
<comment type="subunit">
    <text evidence="7">Homodimer.</text>
</comment>
<dbReference type="Gene3D" id="2.60.120.10">
    <property type="entry name" value="Jelly Rolls"/>
    <property type="match status" value="1"/>
</dbReference>
<dbReference type="EMBL" id="DSAC01000008">
    <property type="protein sequence ID" value="HHO73134.1"/>
    <property type="molecule type" value="Genomic_DNA"/>
</dbReference>
<comment type="similarity">
    <text evidence="7">Belongs to the dTDP-4-dehydrorhamnose 3,5-epimerase family.</text>
</comment>
<dbReference type="UniPathway" id="UPA00124"/>
<dbReference type="InterPro" id="IPR011051">
    <property type="entry name" value="RmlC_Cupin_sf"/>
</dbReference>
<dbReference type="EC" id="5.1.3.13" evidence="3 7"/>
<accession>A0A7C5X380</accession>
<comment type="function">
    <text evidence="2 7">Catalyzes the epimerization of the C3' and C5'positions of dTDP-6-deoxy-D-xylo-4-hexulose, forming dTDP-6-deoxy-L-lyxo-4-hexulose.</text>
</comment>
<protein>
    <recommendedName>
        <fullName evidence="4 7">dTDP-4-dehydrorhamnose 3,5-epimerase</fullName>
        <ecNumber evidence="3 7">5.1.3.13</ecNumber>
    </recommendedName>
    <alternativeName>
        <fullName evidence="7">Thymidine diphospho-4-keto-rhamnose 3,5-epimerase</fullName>
    </alternativeName>
</protein>
<keyword evidence="7 8" id="KW-0413">Isomerase</keyword>
<comment type="caution">
    <text evidence="8">The sequence shown here is derived from an EMBL/GenBank/DDBJ whole genome shotgun (WGS) entry which is preliminary data.</text>
</comment>
<gene>
    <name evidence="8" type="primary">rfbC</name>
    <name evidence="8" type="ORF">ENN04_00630</name>
</gene>
<dbReference type="Pfam" id="PF00908">
    <property type="entry name" value="dTDP_sugar_isom"/>
    <property type="match status" value="1"/>
</dbReference>
<dbReference type="SUPFAM" id="SSF51182">
    <property type="entry name" value="RmlC-like cupins"/>
    <property type="match status" value="1"/>
</dbReference>
<proteinExistence type="inferred from homology"/>
<dbReference type="GO" id="GO:0019305">
    <property type="term" value="P:dTDP-rhamnose biosynthetic process"/>
    <property type="evidence" value="ECO:0007669"/>
    <property type="project" value="UniProtKB-UniRule"/>
</dbReference>
<reference evidence="8" key="1">
    <citation type="journal article" date="2020" name="mSystems">
        <title>Genome- and Community-Level Interaction Insights into Carbon Utilization and Element Cycling Functions of Hydrothermarchaeota in Hydrothermal Sediment.</title>
        <authorList>
            <person name="Zhou Z."/>
            <person name="Liu Y."/>
            <person name="Xu W."/>
            <person name="Pan J."/>
            <person name="Luo Z.H."/>
            <person name="Li M."/>
        </authorList>
    </citation>
    <scope>NUCLEOTIDE SEQUENCE [LARGE SCALE GENOMIC DNA]</scope>
    <source>
        <strain evidence="8">SpSt-114</strain>
    </source>
</reference>
<dbReference type="GO" id="GO:0008830">
    <property type="term" value="F:dTDP-4-dehydrorhamnose 3,5-epimerase activity"/>
    <property type="evidence" value="ECO:0007669"/>
    <property type="project" value="UniProtKB-UniRule"/>
</dbReference>
<dbReference type="GO" id="GO:0000271">
    <property type="term" value="P:polysaccharide biosynthetic process"/>
    <property type="evidence" value="ECO:0007669"/>
    <property type="project" value="TreeGrafter"/>
</dbReference>
<dbReference type="GO" id="GO:0005829">
    <property type="term" value="C:cytosol"/>
    <property type="evidence" value="ECO:0007669"/>
    <property type="project" value="TreeGrafter"/>
</dbReference>
<organism evidence="8">
    <name type="scientific">Thermocrinis ruber</name>
    <dbReference type="NCBI Taxonomy" id="75906"/>
    <lineage>
        <taxon>Bacteria</taxon>
        <taxon>Pseudomonadati</taxon>
        <taxon>Aquificota</taxon>
        <taxon>Aquificia</taxon>
        <taxon>Aquificales</taxon>
        <taxon>Aquificaceae</taxon>
        <taxon>Thermocrinis</taxon>
    </lineage>
</organism>
<feature type="active site" description="Proton acceptor" evidence="5">
    <location>
        <position position="65"/>
    </location>
</feature>
<dbReference type="InterPro" id="IPR014710">
    <property type="entry name" value="RmlC-like_jellyroll"/>
</dbReference>
<evidence type="ECO:0000256" key="4">
    <source>
        <dbReference type="ARBA" id="ARBA00019595"/>
    </source>
</evidence>
<evidence type="ECO:0000256" key="7">
    <source>
        <dbReference type="RuleBase" id="RU364069"/>
    </source>
</evidence>
<dbReference type="AlphaFoldDB" id="A0A7C5X380"/>
<dbReference type="PANTHER" id="PTHR21047:SF2">
    <property type="entry name" value="THYMIDINE DIPHOSPHO-4-KETO-RHAMNOSE 3,5-EPIMERASE"/>
    <property type="match status" value="1"/>
</dbReference>
<dbReference type="NCBIfam" id="TIGR01221">
    <property type="entry name" value="rmlC"/>
    <property type="match status" value="1"/>
</dbReference>
<evidence type="ECO:0000256" key="2">
    <source>
        <dbReference type="ARBA" id="ARBA00001997"/>
    </source>
</evidence>
<comment type="catalytic activity">
    <reaction evidence="1 7">
        <text>dTDP-4-dehydro-6-deoxy-alpha-D-glucose = dTDP-4-dehydro-beta-L-rhamnose</text>
        <dbReference type="Rhea" id="RHEA:16969"/>
        <dbReference type="ChEBI" id="CHEBI:57649"/>
        <dbReference type="ChEBI" id="CHEBI:62830"/>
        <dbReference type="EC" id="5.1.3.13"/>
    </reaction>
</comment>
<sequence>MGKFRKIETALKDVYILEPTVFEDHRGFFMESYNKKDFEELGLYFNFVQDNHSLSVHAGVLRGLHFQLNPKAQTKVVRCLKGAIYDVVVDLRKGSPTYLKWIGVILTEYNKRQIVVPKGFAHGVLTLVPNTEILYKVDEYYSPEHDMSIRWDDPDIGINWPVNDPILSEKDKNAPYLREVEDKINFYYTEEER</sequence>
<evidence type="ECO:0000313" key="8">
    <source>
        <dbReference type="EMBL" id="HHO73134.1"/>
    </source>
</evidence>
<evidence type="ECO:0000256" key="5">
    <source>
        <dbReference type="PIRSR" id="PIRSR600888-1"/>
    </source>
</evidence>
<name>A0A7C5X380_9AQUI</name>
<feature type="site" description="Participates in a stacking interaction with the thymidine ring of dTDP-4-oxo-6-deoxyglucose" evidence="6">
    <location>
        <position position="141"/>
    </location>
</feature>